<dbReference type="EMBL" id="CP036434">
    <property type="protein sequence ID" value="QDV07001.1"/>
    <property type="molecule type" value="Genomic_DNA"/>
</dbReference>
<evidence type="ECO:0000313" key="2">
    <source>
        <dbReference type="EMBL" id="QDV07001.1"/>
    </source>
</evidence>
<accession>A0A518ESD0</accession>
<gene>
    <name evidence="2" type="ORF">Poly30_25200</name>
</gene>
<reference evidence="2 3" key="1">
    <citation type="submission" date="2019-02" db="EMBL/GenBank/DDBJ databases">
        <title>Deep-cultivation of Planctomycetes and their phenomic and genomic characterization uncovers novel biology.</title>
        <authorList>
            <person name="Wiegand S."/>
            <person name="Jogler M."/>
            <person name="Boedeker C."/>
            <person name="Pinto D."/>
            <person name="Vollmers J."/>
            <person name="Rivas-Marin E."/>
            <person name="Kohn T."/>
            <person name="Peeters S.H."/>
            <person name="Heuer A."/>
            <person name="Rast P."/>
            <person name="Oberbeckmann S."/>
            <person name="Bunk B."/>
            <person name="Jeske O."/>
            <person name="Meyerdierks A."/>
            <person name="Storesund J.E."/>
            <person name="Kallscheuer N."/>
            <person name="Luecker S."/>
            <person name="Lage O.M."/>
            <person name="Pohl T."/>
            <person name="Merkel B.J."/>
            <person name="Hornburger P."/>
            <person name="Mueller R.-W."/>
            <person name="Bruemmer F."/>
            <person name="Labrenz M."/>
            <person name="Spormann A.M."/>
            <person name="Op den Camp H."/>
            <person name="Overmann J."/>
            <person name="Amann R."/>
            <person name="Jetten M.S.M."/>
            <person name="Mascher T."/>
            <person name="Medema M.H."/>
            <person name="Devos D.P."/>
            <person name="Kaster A.-K."/>
            <person name="Ovreas L."/>
            <person name="Rohde M."/>
            <person name="Galperin M.Y."/>
            <person name="Jogler C."/>
        </authorList>
    </citation>
    <scope>NUCLEOTIDE SEQUENCE [LARGE SCALE GENOMIC DNA]</scope>
    <source>
        <strain evidence="2 3">Poly30</strain>
    </source>
</reference>
<feature type="transmembrane region" description="Helical" evidence="1">
    <location>
        <begin position="30"/>
        <end position="47"/>
    </location>
</feature>
<keyword evidence="3" id="KW-1185">Reference proteome</keyword>
<dbReference type="AlphaFoldDB" id="A0A518ESD0"/>
<keyword evidence="1" id="KW-1133">Transmembrane helix</keyword>
<evidence type="ECO:0000313" key="3">
    <source>
        <dbReference type="Proteomes" id="UP000320390"/>
    </source>
</evidence>
<organism evidence="2 3">
    <name type="scientific">Saltatorellus ferox</name>
    <dbReference type="NCBI Taxonomy" id="2528018"/>
    <lineage>
        <taxon>Bacteria</taxon>
        <taxon>Pseudomonadati</taxon>
        <taxon>Planctomycetota</taxon>
        <taxon>Planctomycetia</taxon>
        <taxon>Planctomycetia incertae sedis</taxon>
        <taxon>Saltatorellus</taxon>
    </lineage>
</organism>
<keyword evidence="1" id="KW-0812">Transmembrane</keyword>
<evidence type="ECO:0000256" key="1">
    <source>
        <dbReference type="SAM" id="Phobius"/>
    </source>
</evidence>
<protein>
    <submittedName>
        <fullName evidence="2">Uncharacterized protein</fullName>
    </submittedName>
</protein>
<dbReference type="OrthoDB" id="644473at2"/>
<dbReference type="Proteomes" id="UP000320390">
    <property type="component" value="Chromosome"/>
</dbReference>
<dbReference type="RefSeq" id="WP_145197687.1">
    <property type="nucleotide sequence ID" value="NZ_CP036434.1"/>
</dbReference>
<sequence>MRDDSARDEFFIGWQAEGPPRTMRFVRARVLWWIALALGVAVLAAISQRPFASSNFEFGAVRTFEGVLEHVPFPVLVVDRPAADPAGPSTSRWLLTVFGKRGAEPHTRPFDGARVRLKGSLIHRDDAVMVELLPETLAVLEERSARADDASAATPITLRGEIVDSKCFLGVMKPGNLKTHRACAARCISGGVPPVLLVRDESGRATYFLLVGPAGEAVNERVLPYVAEPIEVTGSVSTRGDLRILRADPEAFRRL</sequence>
<proteinExistence type="predicted"/>
<keyword evidence="1" id="KW-0472">Membrane</keyword>
<name>A0A518ESD0_9BACT</name>